<keyword evidence="3" id="KW-0598">Phosphotransferase system</keyword>
<comment type="caution">
    <text evidence="5">The sequence shown here is derived from an EMBL/GenBank/DDBJ whole genome shotgun (WGS) entry which is preliminary data.</text>
</comment>
<dbReference type="RefSeq" id="WP_183559529.1">
    <property type="nucleotide sequence ID" value="NZ_CBCSLB010000009.1"/>
</dbReference>
<evidence type="ECO:0000259" key="4">
    <source>
        <dbReference type="PROSITE" id="PS51350"/>
    </source>
</evidence>
<evidence type="ECO:0000256" key="3">
    <source>
        <dbReference type="ARBA" id="ARBA00022683"/>
    </source>
</evidence>
<gene>
    <name evidence="5" type="ORF">FHS16_001060</name>
</gene>
<dbReference type="Proteomes" id="UP000518605">
    <property type="component" value="Unassembled WGS sequence"/>
</dbReference>
<evidence type="ECO:0000313" key="5">
    <source>
        <dbReference type="EMBL" id="MBB3151026.1"/>
    </source>
</evidence>
<dbReference type="GO" id="GO:0016740">
    <property type="term" value="F:transferase activity"/>
    <property type="evidence" value="ECO:0007669"/>
    <property type="project" value="UniProtKB-KW"/>
</dbReference>
<protein>
    <submittedName>
        <fullName evidence="5">Phosphotransferase system HPr (HPr) family protein</fullName>
    </submittedName>
</protein>
<dbReference type="SUPFAM" id="SSF55594">
    <property type="entry name" value="HPr-like"/>
    <property type="match status" value="1"/>
</dbReference>
<dbReference type="PRINTS" id="PR00107">
    <property type="entry name" value="PHOSPHOCPHPR"/>
</dbReference>
<dbReference type="PROSITE" id="PS00589">
    <property type="entry name" value="PTS_HPR_SER"/>
    <property type="match status" value="1"/>
</dbReference>
<evidence type="ECO:0000256" key="1">
    <source>
        <dbReference type="ARBA" id="ARBA00004496"/>
    </source>
</evidence>
<dbReference type="Pfam" id="PF00381">
    <property type="entry name" value="PTS-HPr"/>
    <property type="match status" value="1"/>
</dbReference>
<dbReference type="GO" id="GO:0009401">
    <property type="term" value="P:phosphoenolpyruvate-dependent sugar phosphotransferase system"/>
    <property type="evidence" value="ECO:0007669"/>
    <property type="project" value="UniProtKB-KW"/>
</dbReference>
<accession>A0A7W5C4M4</accession>
<evidence type="ECO:0000256" key="2">
    <source>
        <dbReference type="ARBA" id="ARBA00022490"/>
    </source>
</evidence>
<feature type="domain" description="HPr" evidence="4">
    <location>
        <begin position="1"/>
        <end position="84"/>
    </location>
</feature>
<comment type="subcellular location">
    <subcellularLocation>
        <location evidence="1">Cytoplasm</location>
    </subcellularLocation>
</comment>
<reference evidence="5 6" key="1">
    <citation type="submission" date="2020-08" db="EMBL/GenBank/DDBJ databases">
        <title>Genomic Encyclopedia of Type Strains, Phase III (KMG-III): the genomes of soil and plant-associated and newly described type strains.</title>
        <authorList>
            <person name="Whitman W."/>
        </authorList>
    </citation>
    <scope>NUCLEOTIDE SEQUENCE [LARGE SCALE GENOMIC DNA]</scope>
    <source>
        <strain evidence="5 6">CECT 8234</strain>
    </source>
</reference>
<dbReference type="InterPro" id="IPR002114">
    <property type="entry name" value="PTS_HPr_Ser_P_site"/>
</dbReference>
<dbReference type="InterPro" id="IPR050399">
    <property type="entry name" value="HPr"/>
</dbReference>
<dbReference type="PROSITE" id="PS51350">
    <property type="entry name" value="PTS_HPR_DOM"/>
    <property type="match status" value="1"/>
</dbReference>
<dbReference type="InterPro" id="IPR000032">
    <property type="entry name" value="HPr-like"/>
</dbReference>
<sequence>MKKTYTVMNPTGIHARPALKIVEAATRHLSDSYLVKDGSLFFAKSLVNMISIGAKFGDEIEVIAEGEDSEAAVEAIGAVLTARH</sequence>
<proteinExistence type="predicted"/>
<keyword evidence="5" id="KW-0808">Transferase</keyword>
<evidence type="ECO:0000313" key="6">
    <source>
        <dbReference type="Proteomes" id="UP000518605"/>
    </source>
</evidence>
<dbReference type="AlphaFoldDB" id="A0A7W5C4M4"/>
<dbReference type="PANTHER" id="PTHR33705:SF2">
    <property type="entry name" value="PHOSPHOCARRIER PROTEIN NPR"/>
    <property type="match status" value="1"/>
</dbReference>
<dbReference type="GO" id="GO:0005737">
    <property type="term" value="C:cytoplasm"/>
    <property type="evidence" value="ECO:0007669"/>
    <property type="project" value="UniProtKB-SubCell"/>
</dbReference>
<keyword evidence="6" id="KW-1185">Reference proteome</keyword>
<dbReference type="PANTHER" id="PTHR33705">
    <property type="entry name" value="PHOSPHOCARRIER PROTEIN HPR"/>
    <property type="match status" value="1"/>
</dbReference>
<dbReference type="InterPro" id="IPR035895">
    <property type="entry name" value="HPr-like_sf"/>
</dbReference>
<organism evidence="5 6">
    <name type="scientific">Paenibacillus endophyticus</name>
    <dbReference type="NCBI Taxonomy" id="1294268"/>
    <lineage>
        <taxon>Bacteria</taxon>
        <taxon>Bacillati</taxon>
        <taxon>Bacillota</taxon>
        <taxon>Bacilli</taxon>
        <taxon>Bacillales</taxon>
        <taxon>Paenibacillaceae</taxon>
        <taxon>Paenibacillus</taxon>
    </lineage>
</organism>
<dbReference type="CDD" id="cd00367">
    <property type="entry name" value="PTS-HPr_like"/>
    <property type="match status" value="1"/>
</dbReference>
<dbReference type="NCBIfam" id="TIGR01003">
    <property type="entry name" value="PTS_HPr_family"/>
    <property type="match status" value="1"/>
</dbReference>
<keyword evidence="2" id="KW-0963">Cytoplasm</keyword>
<dbReference type="EMBL" id="JACHXW010000002">
    <property type="protein sequence ID" value="MBB3151026.1"/>
    <property type="molecule type" value="Genomic_DNA"/>
</dbReference>
<dbReference type="Gene3D" id="3.30.1340.10">
    <property type="entry name" value="HPr-like"/>
    <property type="match status" value="1"/>
</dbReference>
<name>A0A7W5C4M4_9BACL</name>